<evidence type="ECO:0000313" key="2">
    <source>
        <dbReference type="Proteomes" id="UP000031829"/>
    </source>
</evidence>
<name>A0A0B6AQM8_PRIM2</name>
<dbReference type="RefSeq" id="WP_016763123.1">
    <property type="nucleotide sequence ID" value="NZ_BCVB01000007.1"/>
</dbReference>
<dbReference type="Proteomes" id="UP000031829">
    <property type="component" value="Chromosome"/>
</dbReference>
<dbReference type="EMBL" id="CP009920">
    <property type="protein sequence ID" value="AJI22159.1"/>
    <property type="molecule type" value="Genomic_DNA"/>
</dbReference>
<organism evidence="1 2">
    <name type="scientific">Priestia megaterium (strain ATCC 14581 / DSM 32 / CCUG 1817 / JCM 2506 / NBRC 15308 / NCIMB 9376 / NCTC 10342 / NRRL B-14308 / VKM B-512 / Ford 19)</name>
    <name type="common">Bacillus megaterium</name>
    <dbReference type="NCBI Taxonomy" id="1348623"/>
    <lineage>
        <taxon>Bacteria</taxon>
        <taxon>Bacillati</taxon>
        <taxon>Bacillota</taxon>
        <taxon>Bacilli</taxon>
        <taxon>Bacillales</taxon>
        <taxon>Bacillaceae</taxon>
        <taxon>Priestia</taxon>
    </lineage>
</organism>
<evidence type="ECO:0000313" key="1">
    <source>
        <dbReference type="EMBL" id="AJI22159.1"/>
    </source>
</evidence>
<dbReference type="KEGG" id="bmeg:BG04_3107"/>
<gene>
    <name evidence="1" type="ORF">BG04_3107</name>
</gene>
<accession>A0A0B6AQM8</accession>
<dbReference type="HOGENOM" id="CLU_1764348_0_0_9"/>
<proteinExistence type="predicted"/>
<protein>
    <submittedName>
        <fullName evidence="1">Uncharacterized protein</fullName>
    </submittedName>
</protein>
<dbReference type="GeneID" id="93641171"/>
<sequence length="147" mass="17148">MVKNSQIFIEDDSENSIFIGLEFCEYTQKMNPTCLSKQHINVFIHPEELTVEFKKTKSDRTIDDFHLMHIVPVHCFNYLLCSISQGIVTDVQLKAVGHQGETLFEESLTLKFHEKATDYEETLSFFKHLNQEIQKQTKKYTASYMSS</sequence>
<reference evidence="1 2" key="1">
    <citation type="journal article" date="2015" name="Genome Announc.">
        <title>Complete genome sequences for 35 biothreat assay-relevant bacillus species.</title>
        <authorList>
            <person name="Johnson S.L."/>
            <person name="Daligault H.E."/>
            <person name="Davenport K.W."/>
            <person name="Jaissle J."/>
            <person name="Frey K.G."/>
            <person name="Ladner J.T."/>
            <person name="Broomall S.M."/>
            <person name="Bishop-Lilly K.A."/>
            <person name="Bruce D.C."/>
            <person name="Gibbons H.S."/>
            <person name="Coyne S.R."/>
            <person name="Lo C.C."/>
            <person name="Meincke L."/>
            <person name="Munk A.C."/>
            <person name="Koroleva G.I."/>
            <person name="Rosenzweig C.N."/>
            <person name="Palacios G.F."/>
            <person name="Redden C.L."/>
            <person name="Minogue T.D."/>
            <person name="Chain P.S."/>
        </authorList>
    </citation>
    <scope>NUCLEOTIDE SEQUENCE [LARGE SCALE GENOMIC DNA]</scope>
    <source>
        <strain evidence="2">ATCC 14581 / DSM 32 / JCM 2506 / NBRC 15308 / NCIMB 9376 / NCTC 10342 / NRRL B-14308 / VKM B-512</strain>
    </source>
</reference>
<dbReference type="AlphaFoldDB" id="A0A0B6AQM8"/>